<name>A0ABR1SV74_9PEZI</name>
<dbReference type="Proteomes" id="UP001396898">
    <property type="component" value="Unassembled WGS sequence"/>
</dbReference>
<proteinExistence type="predicted"/>
<evidence type="ECO:0000256" key="1">
    <source>
        <dbReference type="SAM" id="MobiDB-lite"/>
    </source>
</evidence>
<keyword evidence="3" id="KW-1185">Reference proteome</keyword>
<sequence>MVHLIQFDAPPGDALSLKDNRQNDISLHERREAGFFRQAALQHDGYVETARAFAEEHHGEKQALKLDPAGLDDPACNLLPKFTWRTVKRVKKSLKTEKHPQLSFDKIMDESSNEDHDSFKRQQGGTFEQIIALQGVPSLPEVRERLQPPTQWGGLGVEEYGAHVQGGPHRGPSCPTGSRRAPPPAHYLPLSRPGPWAAPYMSDPELA</sequence>
<comment type="caution">
    <text evidence="2">The sequence shown here is derived from an EMBL/GenBank/DDBJ whole genome shotgun (WGS) entry which is preliminary data.</text>
</comment>
<evidence type="ECO:0000313" key="3">
    <source>
        <dbReference type="Proteomes" id="UP001396898"/>
    </source>
</evidence>
<protein>
    <submittedName>
        <fullName evidence="2">Uncharacterized protein</fullName>
    </submittedName>
</protein>
<reference evidence="2 3" key="1">
    <citation type="submission" date="2023-01" db="EMBL/GenBank/DDBJ databases">
        <title>Analysis of 21 Apiospora genomes using comparative genomics revels a genus with tremendous synthesis potential of carbohydrate active enzymes and secondary metabolites.</title>
        <authorList>
            <person name="Sorensen T."/>
        </authorList>
    </citation>
    <scope>NUCLEOTIDE SEQUENCE [LARGE SCALE GENOMIC DNA]</scope>
    <source>
        <strain evidence="2 3">CBS 20057</strain>
    </source>
</reference>
<evidence type="ECO:0000313" key="2">
    <source>
        <dbReference type="EMBL" id="KAK8037413.1"/>
    </source>
</evidence>
<dbReference type="EMBL" id="JAQQWI010000002">
    <property type="protein sequence ID" value="KAK8037413.1"/>
    <property type="molecule type" value="Genomic_DNA"/>
</dbReference>
<organism evidence="2 3">
    <name type="scientific">Apiospora marii</name>
    <dbReference type="NCBI Taxonomy" id="335849"/>
    <lineage>
        <taxon>Eukaryota</taxon>
        <taxon>Fungi</taxon>
        <taxon>Dikarya</taxon>
        <taxon>Ascomycota</taxon>
        <taxon>Pezizomycotina</taxon>
        <taxon>Sordariomycetes</taxon>
        <taxon>Xylariomycetidae</taxon>
        <taxon>Amphisphaeriales</taxon>
        <taxon>Apiosporaceae</taxon>
        <taxon>Apiospora</taxon>
    </lineage>
</organism>
<accession>A0ABR1SV74</accession>
<feature type="region of interest" description="Disordered" evidence="1">
    <location>
        <begin position="149"/>
        <end position="207"/>
    </location>
</feature>
<gene>
    <name evidence="2" type="ORF">PG991_000759</name>
</gene>